<feature type="compositionally biased region" description="Polar residues" evidence="1">
    <location>
        <begin position="477"/>
        <end position="486"/>
    </location>
</feature>
<reference evidence="2 3" key="1">
    <citation type="journal article" date="2020" name="ISME J.">
        <title>Uncovering the hidden diversity of litter-decomposition mechanisms in mushroom-forming fungi.</title>
        <authorList>
            <person name="Floudas D."/>
            <person name="Bentzer J."/>
            <person name="Ahren D."/>
            <person name="Johansson T."/>
            <person name="Persson P."/>
            <person name="Tunlid A."/>
        </authorList>
    </citation>
    <scope>NUCLEOTIDE SEQUENCE [LARGE SCALE GENOMIC DNA]</scope>
    <source>
        <strain evidence="2 3">CBS 406.79</strain>
    </source>
</reference>
<evidence type="ECO:0000256" key="1">
    <source>
        <dbReference type="SAM" id="MobiDB-lite"/>
    </source>
</evidence>
<feature type="compositionally biased region" description="Basic and acidic residues" evidence="1">
    <location>
        <begin position="268"/>
        <end position="279"/>
    </location>
</feature>
<feature type="region of interest" description="Disordered" evidence="1">
    <location>
        <begin position="1"/>
        <end position="20"/>
    </location>
</feature>
<dbReference type="AlphaFoldDB" id="A0A8H5GDL5"/>
<dbReference type="OrthoDB" id="2355984at2759"/>
<dbReference type="EMBL" id="JAACJN010000191">
    <property type="protein sequence ID" value="KAF5363094.1"/>
    <property type="molecule type" value="Genomic_DNA"/>
</dbReference>
<organism evidence="2 3">
    <name type="scientific">Collybiopsis confluens</name>
    <dbReference type="NCBI Taxonomy" id="2823264"/>
    <lineage>
        <taxon>Eukaryota</taxon>
        <taxon>Fungi</taxon>
        <taxon>Dikarya</taxon>
        <taxon>Basidiomycota</taxon>
        <taxon>Agaricomycotina</taxon>
        <taxon>Agaricomycetes</taxon>
        <taxon>Agaricomycetidae</taxon>
        <taxon>Agaricales</taxon>
        <taxon>Marasmiineae</taxon>
        <taxon>Omphalotaceae</taxon>
        <taxon>Collybiopsis</taxon>
    </lineage>
</organism>
<feature type="region of interest" description="Disordered" evidence="1">
    <location>
        <begin position="477"/>
        <end position="496"/>
    </location>
</feature>
<keyword evidence="3" id="KW-1185">Reference proteome</keyword>
<accession>A0A8H5GDL5</accession>
<sequence length="631" mass="70807">MESEQGRVSPHVPFLPPINWSTDEERRDVKQKLQSIVDKCVNGQISPDVARSALDRFLTQYSEYSMSLAASKKHSDLGQTSSTISNIGHLWRRNQAHRVSPTNQGEFRSRICSMDPRGTTDDHQTMLTNLAEQPGSLSNSRLQRQHPGGNAGANDGPNGFRLPPANPWGFHYGAPIPSGPHQPPLYHPGFQHGQYWAPQNYQPQFFGGPPPGPVNPTGQIQFQPNHVGSVGAQQANTPRQTGGGATGDRRGRGRDEDEEDEDDEEDMGERPSKRSKQDTSKFGWAADAFIHQATLSQRHIDVADAVQNHAADLDAAIESIESSTTNPMFPRKWWKAVLKDEYVELTEVLALVSAYHNPDTGRSVSNEFAEALQLTTLAKPPASKSITGRVEWQQAWRATAQAIQFVFPDRKRELERYEDHIQNLFDDSRESSYGNILRYDRAVRQLMGTRRDLLYNDYNDEKCVRFRTTYLQSMGRQFQSPSSAATTGHRDRNKSKEVCKKFNLGRNAQEGRIDQVEPSASLSSTLWGMPSLGGELDDVVGDEGSVEQNLGNAERGSSESYLPRFMRGFGFKEDAKPVYSRTAYFTEINNPLPRPPEDEYRGFSDRRRPPRVSPDYSPKSSRNLAPTLTSW</sequence>
<proteinExistence type="predicted"/>
<protein>
    <submittedName>
        <fullName evidence="2">Uncharacterized protein</fullName>
    </submittedName>
</protein>
<name>A0A8H5GDL5_9AGAR</name>
<evidence type="ECO:0000313" key="3">
    <source>
        <dbReference type="Proteomes" id="UP000518752"/>
    </source>
</evidence>
<feature type="region of interest" description="Disordered" evidence="1">
    <location>
        <begin position="134"/>
        <end position="158"/>
    </location>
</feature>
<feature type="region of interest" description="Disordered" evidence="1">
    <location>
        <begin position="590"/>
        <end position="631"/>
    </location>
</feature>
<gene>
    <name evidence="2" type="ORF">D9757_012025</name>
</gene>
<feature type="compositionally biased region" description="Basic and acidic residues" evidence="1">
    <location>
        <begin position="595"/>
        <end position="607"/>
    </location>
</feature>
<feature type="region of interest" description="Disordered" evidence="1">
    <location>
        <begin position="199"/>
        <end position="280"/>
    </location>
</feature>
<feature type="compositionally biased region" description="Acidic residues" evidence="1">
    <location>
        <begin position="256"/>
        <end position="267"/>
    </location>
</feature>
<feature type="compositionally biased region" description="Polar residues" evidence="1">
    <location>
        <begin position="619"/>
        <end position="631"/>
    </location>
</feature>
<evidence type="ECO:0000313" key="2">
    <source>
        <dbReference type="EMBL" id="KAF5363094.1"/>
    </source>
</evidence>
<dbReference type="Proteomes" id="UP000518752">
    <property type="component" value="Unassembled WGS sequence"/>
</dbReference>
<feature type="compositionally biased region" description="Polar residues" evidence="1">
    <location>
        <begin position="220"/>
        <end position="240"/>
    </location>
</feature>
<comment type="caution">
    <text evidence="2">The sequence shown here is derived from an EMBL/GenBank/DDBJ whole genome shotgun (WGS) entry which is preliminary data.</text>
</comment>